<sequence length="331" mass="36517">MASVEQYSVLRTDIRNRHSDLAGAFDDDLCLEIADELKHTGTIFSSTINLCNTILGSGMLAMVGFTSAVGLYLLARCAEKVPGRKSSFFAVAGLTYPKAALLFDFAIALKCFGVSVSYLIIFGDLFPQVVLFFGVPPDSIVASRSLWITAALIGMVPLAFKKQLDSLKYVSFVALVAVVYLLYSVTDYYFDKEHRPQVPNPATLLFNCCKAAVAFFVVSAYPLQCHPARASIGRMIAGFQSPKQETSILMAPPSYSELADQPTLVYSPQSLENGTAFYGRLSENNTPNSSTSIRHDLDNGAELEPYFGIRWFYRVDFDLFYLAWTVVLQAQ</sequence>
<dbReference type="GO" id="GO:0061459">
    <property type="term" value="F:L-arginine transmembrane transporter activity"/>
    <property type="evidence" value="ECO:0007669"/>
    <property type="project" value="TreeGrafter"/>
</dbReference>
<evidence type="ECO:0000256" key="2">
    <source>
        <dbReference type="ARBA" id="ARBA00008066"/>
    </source>
</evidence>
<keyword evidence="12" id="KW-1185">Reference proteome</keyword>
<keyword evidence="5 9" id="KW-0812">Transmembrane</keyword>
<evidence type="ECO:0000313" key="12">
    <source>
        <dbReference type="Proteomes" id="UP000188320"/>
    </source>
</evidence>
<feature type="transmembrane region" description="Helical" evidence="9">
    <location>
        <begin position="172"/>
        <end position="190"/>
    </location>
</feature>
<dbReference type="OrthoDB" id="438545at2759"/>
<dbReference type="GO" id="GO:0015189">
    <property type="term" value="F:L-lysine transmembrane transporter activity"/>
    <property type="evidence" value="ECO:0007669"/>
    <property type="project" value="TreeGrafter"/>
</dbReference>
<comment type="similarity">
    <text evidence="2">Belongs to the amino acid/polyamine transporter 2 family.</text>
</comment>
<feature type="transmembrane region" description="Helical" evidence="9">
    <location>
        <begin position="99"/>
        <end position="121"/>
    </location>
</feature>
<keyword evidence="4" id="KW-0926">Vacuole</keyword>
<evidence type="ECO:0000259" key="10">
    <source>
        <dbReference type="Pfam" id="PF01490"/>
    </source>
</evidence>
<accession>A0A1R1PDW0</accession>
<gene>
    <name evidence="11" type="ORF">AX774_g7429</name>
</gene>
<feature type="transmembrane region" description="Helical" evidence="9">
    <location>
        <begin position="202"/>
        <end position="223"/>
    </location>
</feature>
<feature type="domain" description="Amino acid transporter transmembrane" evidence="10">
    <location>
        <begin position="54"/>
        <end position="182"/>
    </location>
</feature>
<dbReference type="GO" id="GO:0005302">
    <property type="term" value="F:L-tyrosine transmembrane transporter activity"/>
    <property type="evidence" value="ECO:0007669"/>
    <property type="project" value="TreeGrafter"/>
</dbReference>
<organism evidence="11 12">
    <name type="scientific">Zancudomyces culisetae</name>
    <name type="common">Gut fungus</name>
    <name type="synonym">Smittium culisetae</name>
    <dbReference type="NCBI Taxonomy" id="1213189"/>
    <lineage>
        <taxon>Eukaryota</taxon>
        <taxon>Fungi</taxon>
        <taxon>Fungi incertae sedis</taxon>
        <taxon>Zoopagomycota</taxon>
        <taxon>Kickxellomycotina</taxon>
        <taxon>Harpellomycetes</taxon>
        <taxon>Harpellales</taxon>
        <taxon>Legeriomycetaceae</taxon>
        <taxon>Zancudomyces</taxon>
    </lineage>
</organism>
<dbReference type="Proteomes" id="UP000188320">
    <property type="component" value="Unassembled WGS sequence"/>
</dbReference>
<evidence type="ECO:0000256" key="6">
    <source>
        <dbReference type="ARBA" id="ARBA00022970"/>
    </source>
</evidence>
<comment type="subcellular location">
    <subcellularLocation>
        <location evidence="1">Vacuole membrane</location>
        <topology evidence="1">Multi-pass membrane protein</topology>
    </subcellularLocation>
</comment>
<proteinExistence type="inferred from homology"/>
<evidence type="ECO:0000313" key="11">
    <source>
        <dbReference type="EMBL" id="OMH79167.1"/>
    </source>
</evidence>
<protein>
    <submittedName>
        <fullName evidence="11">Vacuolar amino acid transporter 5</fullName>
    </submittedName>
</protein>
<keyword evidence="7 9" id="KW-1133">Transmembrane helix</keyword>
<evidence type="ECO:0000256" key="5">
    <source>
        <dbReference type="ARBA" id="ARBA00022692"/>
    </source>
</evidence>
<keyword evidence="3" id="KW-0813">Transport</keyword>
<dbReference type="GO" id="GO:0005290">
    <property type="term" value="F:L-histidine transmembrane transporter activity"/>
    <property type="evidence" value="ECO:0007669"/>
    <property type="project" value="TreeGrafter"/>
</dbReference>
<reference evidence="12" key="1">
    <citation type="submission" date="2017-01" db="EMBL/GenBank/DDBJ databases">
        <authorList>
            <person name="Wang Y."/>
            <person name="White M."/>
            <person name="Kvist S."/>
            <person name="Moncalvo J.-M."/>
        </authorList>
    </citation>
    <scope>NUCLEOTIDE SEQUENCE [LARGE SCALE GENOMIC DNA]</scope>
    <source>
        <strain evidence="12">COL-18-3</strain>
    </source>
</reference>
<dbReference type="AlphaFoldDB" id="A0A1R1PDW0"/>
<comment type="caution">
    <text evidence="11">The sequence shown here is derived from an EMBL/GenBank/DDBJ whole genome shotgun (WGS) entry which is preliminary data.</text>
</comment>
<evidence type="ECO:0000256" key="1">
    <source>
        <dbReference type="ARBA" id="ARBA00004128"/>
    </source>
</evidence>
<dbReference type="PANTHER" id="PTHR22950">
    <property type="entry name" value="AMINO ACID TRANSPORTER"/>
    <property type="match status" value="1"/>
</dbReference>
<evidence type="ECO:0000256" key="9">
    <source>
        <dbReference type="SAM" id="Phobius"/>
    </source>
</evidence>
<dbReference type="Pfam" id="PF01490">
    <property type="entry name" value="Aa_trans"/>
    <property type="match status" value="1"/>
</dbReference>
<dbReference type="PANTHER" id="PTHR22950:SF678">
    <property type="entry name" value="VACUOLAR AMINO ACID TRANSPORTER 5-RELATED"/>
    <property type="match status" value="1"/>
</dbReference>
<dbReference type="EMBL" id="LSSK01001646">
    <property type="protein sequence ID" value="OMH79167.1"/>
    <property type="molecule type" value="Genomic_DNA"/>
</dbReference>
<feature type="transmembrane region" description="Helical" evidence="9">
    <location>
        <begin position="141"/>
        <end position="160"/>
    </location>
</feature>
<evidence type="ECO:0000256" key="3">
    <source>
        <dbReference type="ARBA" id="ARBA00022448"/>
    </source>
</evidence>
<dbReference type="GO" id="GO:0015194">
    <property type="term" value="F:L-serine transmembrane transporter activity"/>
    <property type="evidence" value="ECO:0007669"/>
    <property type="project" value="TreeGrafter"/>
</dbReference>
<dbReference type="GO" id="GO:0005313">
    <property type="term" value="F:L-glutamate transmembrane transporter activity"/>
    <property type="evidence" value="ECO:0007669"/>
    <property type="project" value="TreeGrafter"/>
</dbReference>
<dbReference type="InterPro" id="IPR013057">
    <property type="entry name" value="AA_transpt_TM"/>
</dbReference>
<evidence type="ECO:0000256" key="4">
    <source>
        <dbReference type="ARBA" id="ARBA00022554"/>
    </source>
</evidence>
<dbReference type="GO" id="GO:0000329">
    <property type="term" value="C:fungal-type vacuole membrane"/>
    <property type="evidence" value="ECO:0007669"/>
    <property type="project" value="TreeGrafter"/>
</dbReference>
<keyword evidence="8 9" id="KW-0472">Membrane</keyword>
<evidence type="ECO:0000256" key="7">
    <source>
        <dbReference type="ARBA" id="ARBA00022989"/>
    </source>
</evidence>
<feature type="transmembrane region" description="Helical" evidence="9">
    <location>
        <begin position="54"/>
        <end position="78"/>
    </location>
</feature>
<name>A0A1R1PDW0_ZANCU</name>
<keyword evidence="6" id="KW-0029">Amino-acid transport</keyword>
<evidence type="ECO:0000256" key="8">
    <source>
        <dbReference type="ARBA" id="ARBA00023136"/>
    </source>
</evidence>